<feature type="transmembrane region" description="Helical" evidence="1">
    <location>
        <begin position="456"/>
        <end position="479"/>
    </location>
</feature>
<feature type="transmembrane region" description="Helical" evidence="1">
    <location>
        <begin position="24"/>
        <end position="43"/>
    </location>
</feature>
<dbReference type="InterPro" id="IPR005625">
    <property type="entry name" value="PepSY-ass_TM"/>
</dbReference>
<protein>
    <submittedName>
        <fullName evidence="2">PepSY domain-containing protein</fullName>
    </submittedName>
</protein>
<proteinExistence type="predicted"/>
<reference evidence="2" key="1">
    <citation type="submission" date="2020-04" db="EMBL/GenBank/DDBJ databases">
        <title>Deep metagenomics examines the oral microbiome during advanced dental caries in children, revealing novel taxa and co-occurrences with host molecules.</title>
        <authorList>
            <person name="Baker J.L."/>
            <person name="Morton J.T."/>
            <person name="Dinis M."/>
            <person name="Alvarez R."/>
            <person name="Tran N.C."/>
            <person name="Knight R."/>
            <person name="Edlund A."/>
        </authorList>
    </citation>
    <scope>NUCLEOTIDE SEQUENCE</scope>
    <source>
        <strain evidence="2">JCVI_25_bin.9</strain>
    </source>
</reference>
<organism evidence="2 3">
    <name type="scientific">Prevotella histicola</name>
    <dbReference type="NCBI Taxonomy" id="470565"/>
    <lineage>
        <taxon>Bacteria</taxon>
        <taxon>Pseudomonadati</taxon>
        <taxon>Bacteroidota</taxon>
        <taxon>Bacteroidia</taxon>
        <taxon>Bacteroidales</taxon>
        <taxon>Prevotellaceae</taxon>
        <taxon>Prevotella</taxon>
    </lineage>
</organism>
<evidence type="ECO:0000313" key="3">
    <source>
        <dbReference type="Proteomes" id="UP000757461"/>
    </source>
</evidence>
<keyword evidence="1" id="KW-0472">Membrane</keyword>
<dbReference type="EMBL" id="JABZSQ010000092">
    <property type="protein sequence ID" value="MBF1415100.1"/>
    <property type="molecule type" value="Genomic_DNA"/>
</dbReference>
<evidence type="ECO:0000313" key="2">
    <source>
        <dbReference type="EMBL" id="MBF1415100.1"/>
    </source>
</evidence>
<comment type="caution">
    <text evidence="2">The sequence shown here is derived from an EMBL/GenBank/DDBJ whole genome shotgun (WGS) entry which is preliminary data.</text>
</comment>
<gene>
    <name evidence="2" type="ORF">HXN33_05910</name>
</gene>
<dbReference type="Pfam" id="PF03929">
    <property type="entry name" value="PepSY_TM"/>
    <property type="match status" value="1"/>
</dbReference>
<feature type="transmembrane region" description="Helical" evidence="1">
    <location>
        <begin position="263"/>
        <end position="281"/>
    </location>
</feature>
<keyword evidence="1" id="KW-1133">Transmembrane helix</keyword>
<keyword evidence="1" id="KW-0812">Transmembrane</keyword>
<evidence type="ECO:0000256" key="1">
    <source>
        <dbReference type="SAM" id="Phobius"/>
    </source>
</evidence>
<sequence length="484" mass="54823">MNKKTTYHEQQNMKRKTWRKHHKWVGIVVTFFLVMFCLSGIVLNHRQLFADINVSRGILPSQYEFSQWNNGLLRGTLRYKDNKNHEKVFIYGAAGIIQTDTTATNFIEYNQGLPTGADYRQMRGMAKTPKNDLFAVSVMNLYKLGKNASWQTVDLPKQEDDELLTDITTHGDTLIVLSRSHLYYATAPYKKFTCVTLQAAEGNEGKVSLFRQIWLLHSGALFGTIGKLIVDGIGLILIILCVTGIWYWIRHKATSMVVWHTKIGHYTFALTLFIAITGWALRPPLMILLATNSTKPLPGTTLDNDNPWNDKLRMIRYDEQVHDWLISTSEGFYSLRNLSSKPTPITTAPPVSVMGQNVWQHANNKAWIVGSFDGLFYWDRKSNAVLYYNDSMVSPPHFPGTAPDKQTISGYSSDFTNKECIATYFQGSSFAKQPDTLKNKPMSLWSLALEVHTGRIYAGALGSFLFIFVIGLFIIFTLVSGKKA</sequence>
<dbReference type="Proteomes" id="UP000757461">
    <property type="component" value="Unassembled WGS sequence"/>
</dbReference>
<feature type="transmembrane region" description="Helical" evidence="1">
    <location>
        <begin position="228"/>
        <end position="248"/>
    </location>
</feature>
<name>A0A930HZ51_9BACT</name>
<dbReference type="AlphaFoldDB" id="A0A930HZ51"/>
<accession>A0A930HZ51</accession>